<dbReference type="Proteomes" id="UP001295684">
    <property type="component" value="Unassembled WGS sequence"/>
</dbReference>
<dbReference type="EMBL" id="CAMPGE010001105">
    <property type="protein sequence ID" value="CAI2359875.1"/>
    <property type="molecule type" value="Genomic_DNA"/>
</dbReference>
<name>A0AAD1U0S0_EUPCR</name>
<proteinExistence type="predicted"/>
<accession>A0AAD1U0S0</accession>
<protein>
    <submittedName>
        <fullName evidence="2">Uncharacterized protein</fullName>
    </submittedName>
</protein>
<feature type="region of interest" description="Disordered" evidence="1">
    <location>
        <begin position="189"/>
        <end position="210"/>
    </location>
</feature>
<feature type="compositionally biased region" description="Basic and acidic residues" evidence="1">
    <location>
        <begin position="190"/>
        <end position="202"/>
    </location>
</feature>
<organism evidence="2 3">
    <name type="scientific">Euplotes crassus</name>
    <dbReference type="NCBI Taxonomy" id="5936"/>
    <lineage>
        <taxon>Eukaryota</taxon>
        <taxon>Sar</taxon>
        <taxon>Alveolata</taxon>
        <taxon>Ciliophora</taxon>
        <taxon>Intramacronucleata</taxon>
        <taxon>Spirotrichea</taxon>
        <taxon>Hypotrichia</taxon>
        <taxon>Euplotida</taxon>
        <taxon>Euplotidae</taxon>
        <taxon>Moneuplotes</taxon>
    </lineage>
</organism>
<evidence type="ECO:0000313" key="2">
    <source>
        <dbReference type="EMBL" id="CAI2359875.1"/>
    </source>
</evidence>
<feature type="region of interest" description="Disordered" evidence="1">
    <location>
        <begin position="26"/>
        <end position="57"/>
    </location>
</feature>
<evidence type="ECO:0000313" key="3">
    <source>
        <dbReference type="Proteomes" id="UP001295684"/>
    </source>
</evidence>
<keyword evidence="3" id="KW-1185">Reference proteome</keyword>
<comment type="caution">
    <text evidence="2">The sequence shown here is derived from an EMBL/GenBank/DDBJ whole genome shotgun (WGS) entry which is preliminary data.</text>
</comment>
<feature type="compositionally biased region" description="Basic and acidic residues" evidence="1">
    <location>
        <begin position="47"/>
        <end position="57"/>
    </location>
</feature>
<reference evidence="2" key="1">
    <citation type="submission" date="2023-07" db="EMBL/GenBank/DDBJ databases">
        <authorList>
            <consortium name="AG Swart"/>
            <person name="Singh M."/>
            <person name="Singh A."/>
            <person name="Seah K."/>
            <person name="Emmerich C."/>
        </authorList>
    </citation>
    <scope>NUCLEOTIDE SEQUENCE</scope>
    <source>
        <strain evidence="2">DP1</strain>
    </source>
</reference>
<dbReference type="AlphaFoldDB" id="A0AAD1U0S0"/>
<sequence length="495" mass="57457">MDSIETISASNQKTLTLEQQLPLEKRQNQFNKTQKVTLAPQKSAHKSTREDSLFDGHQKENDDKFTYYYGSYNHNVHYKPYMEFDIKDMRRIVNEQGEFTNYITKKSEWERVTDFVLNSDKTRFEFYLTLMNLGLINKTSGAMTKKNRKMRTFFNKFKLSSKSTMFDDPTKFSKEQMDLIINKVKSTSLDSKREKKEKKENPKQNCLMSPEPSMLTRVTKKSISFKQSQTNFRFKNRSIDKIFKKGITMQGSPKGKSISSISPKYFKPEGITNNVSVPPKIKISNSVLGNKKHSIYSQDLHDHLGDKKNFSALTMRKPAIFPSTSTNQDFKIRLSKAESHKNPSYFMNKRRSAHTSLKFRKPLQNRPNRLSIPKIAETSKGLVRTTATPCLSTSPKRMFKQTQKPSQSFILCSSPLGSTKTGSFKNIQEEKSQNASIEKINPNKEIKWAFKKNSIPLDTNLAVQLYKQRFQKYHKEPRREKAKKNFIIAKAKQFI</sequence>
<gene>
    <name evidence="2" type="ORF">ECRASSUSDP1_LOCUS1169</name>
</gene>
<evidence type="ECO:0000256" key="1">
    <source>
        <dbReference type="SAM" id="MobiDB-lite"/>
    </source>
</evidence>